<dbReference type="EMBL" id="JAUEPN010000004">
    <property type="protein sequence ID" value="KAK3295273.1"/>
    <property type="molecule type" value="Genomic_DNA"/>
</dbReference>
<dbReference type="PANTHER" id="PTHR37171:SF1">
    <property type="entry name" value="SERINE_THREONINE-PROTEIN KINASE YRZF-RELATED"/>
    <property type="match status" value="1"/>
</dbReference>
<reference evidence="1" key="2">
    <citation type="submission" date="2023-06" db="EMBL/GenBank/DDBJ databases">
        <authorList>
            <consortium name="Lawrence Berkeley National Laboratory"/>
            <person name="Haridas S."/>
            <person name="Hensen N."/>
            <person name="Bonometti L."/>
            <person name="Westerberg I."/>
            <person name="Brannstrom I.O."/>
            <person name="Guillou S."/>
            <person name="Cros-Aarteil S."/>
            <person name="Calhoun S."/>
            <person name="Kuo A."/>
            <person name="Mondo S."/>
            <person name="Pangilinan J."/>
            <person name="Riley R."/>
            <person name="Labutti K."/>
            <person name="Andreopoulos B."/>
            <person name="Lipzen A."/>
            <person name="Chen C."/>
            <person name="Yanf M."/>
            <person name="Daum C."/>
            <person name="Ng V."/>
            <person name="Clum A."/>
            <person name="Steindorff A."/>
            <person name="Ohm R."/>
            <person name="Martin F."/>
            <person name="Silar P."/>
            <person name="Natvig D."/>
            <person name="Lalanne C."/>
            <person name="Gautier V."/>
            <person name="Ament-Velasquez S.L."/>
            <person name="Kruys A."/>
            <person name="Hutchinson M.I."/>
            <person name="Powell A.J."/>
            <person name="Barry K."/>
            <person name="Miller A.N."/>
            <person name="Grigoriev I.V."/>
            <person name="Debuchy R."/>
            <person name="Gladieux P."/>
            <person name="Thoren M.H."/>
            <person name="Johannesson H."/>
        </authorList>
    </citation>
    <scope>NUCLEOTIDE SEQUENCE</scope>
    <source>
        <strain evidence="1">CBS 168.71</strain>
    </source>
</reference>
<keyword evidence="2" id="KW-1185">Reference proteome</keyword>
<dbReference type="RefSeq" id="XP_062658787.1">
    <property type="nucleotide sequence ID" value="XM_062798310.1"/>
</dbReference>
<dbReference type="PANTHER" id="PTHR37171">
    <property type="entry name" value="SERINE/THREONINE-PROTEIN KINASE YRZF-RELATED"/>
    <property type="match status" value="1"/>
</dbReference>
<dbReference type="AlphaFoldDB" id="A0AAE0HEW8"/>
<protein>
    <submittedName>
        <fullName evidence="1">Uncharacterized protein</fullName>
    </submittedName>
</protein>
<name>A0AAE0HEW8_9PEZI</name>
<evidence type="ECO:0000313" key="1">
    <source>
        <dbReference type="EMBL" id="KAK3295273.1"/>
    </source>
</evidence>
<accession>A0AAE0HEW8</accession>
<reference evidence="1" key="1">
    <citation type="journal article" date="2023" name="Mol. Phylogenet. Evol.">
        <title>Genome-scale phylogeny and comparative genomics of the fungal order Sordariales.</title>
        <authorList>
            <person name="Hensen N."/>
            <person name="Bonometti L."/>
            <person name="Westerberg I."/>
            <person name="Brannstrom I.O."/>
            <person name="Guillou S."/>
            <person name="Cros-Aarteil S."/>
            <person name="Calhoun S."/>
            <person name="Haridas S."/>
            <person name="Kuo A."/>
            <person name="Mondo S."/>
            <person name="Pangilinan J."/>
            <person name="Riley R."/>
            <person name="LaButti K."/>
            <person name="Andreopoulos B."/>
            <person name="Lipzen A."/>
            <person name="Chen C."/>
            <person name="Yan M."/>
            <person name="Daum C."/>
            <person name="Ng V."/>
            <person name="Clum A."/>
            <person name="Steindorff A."/>
            <person name="Ohm R.A."/>
            <person name="Martin F."/>
            <person name="Silar P."/>
            <person name="Natvig D.O."/>
            <person name="Lalanne C."/>
            <person name="Gautier V."/>
            <person name="Ament-Velasquez S.L."/>
            <person name="Kruys A."/>
            <person name="Hutchinson M.I."/>
            <person name="Powell A.J."/>
            <person name="Barry K."/>
            <person name="Miller A.N."/>
            <person name="Grigoriev I.V."/>
            <person name="Debuchy R."/>
            <person name="Gladieux P."/>
            <person name="Hiltunen Thoren M."/>
            <person name="Johannesson H."/>
        </authorList>
    </citation>
    <scope>NUCLEOTIDE SEQUENCE</scope>
    <source>
        <strain evidence="1">CBS 168.71</strain>
    </source>
</reference>
<dbReference type="GeneID" id="87835258"/>
<comment type="caution">
    <text evidence="1">The sequence shown here is derived from an EMBL/GenBank/DDBJ whole genome shotgun (WGS) entry which is preliminary data.</text>
</comment>
<dbReference type="SUPFAM" id="SSF56112">
    <property type="entry name" value="Protein kinase-like (PK-like)"/>
    <property type="match status" value="1"/>
</dbReference>
<dbReference type="InterPro" id="IPR011009">
    <property type="entry name" value="Kinase-like_dom_sf"/>
</dbReference>
<gene>
    <name evidence="1" type="ORF">B0H64DRAFT_143552</name>
</gene>
<proteinExistence type="predicted"/>
<dbReference type="InterPro" id="IPR052396">
    <property type="entry name" value="Meiotic_Drive_Suppr_Kinase"/>
</dbReference>
<sequence length="307" mass="34303">MMGRPQLRNSPTSLASIITMPSSFRMMEADSPQKPPPTAVTYEIRLPEYRHPGEPEHYRLAASRAGANRELESRTTTPVLTFRSNKDFWFRTRYISAIAIALSHLHPHTLELQIRPSTVASLIESCVNFLSGFIQSWAQAAFPEWFLPARVVLKQQKVGEEEMIMAELFDTELKAYGLLKPLQGVVVPTCFGQLHYHGTRALLLGYLGGVSLSSPEGATLRLEELSALLQPCYRALHAFGVHHDDPNLSNFQLVNDGKIMVLDLENAVFGLSADDQAFFLKTSVEHLAGRDRSMQAYYRNDGSLEAA</sequence>
<evidence type="ECO:0000313" key="2">
    <source>
        <dbReference type="Proteomes" id="UP001278766"/>
    </source>
</evidence>
<organism evidence="1 2">
    <name type="scientific">Chaetomium fimeti</name>
    <dbReference type="NCBI Taxonomy" id="1854472"/>
    <lineage>
        <taxon>Eukaryota</taxon>
        <taxon>Fungi</taxon>
        <taxon>Dikarya</taxon>
        <taxon>Ascomycota</taxon>
        <taxon>Pezizomycotina</taxon>
        <taxon>Sordariomycetes</taxon>
        <taxon>Sordariomycetidae</taxon>
        <taxon>Sordariales</taxon>
        <taxon>Chaetomiaceae</taxon>
        <taxon>Chaetomium</taxon>
    </lineage>
</organism>
<dbReference type="Proteomes" id="UP001278766">
    <property type="component" value="Unassembled WGS sequence"/>
</dbReference>